<proteinExistence type="predicted"/>
<accession>A0A1L7XTA6</accession>
<evidence type="ECO:0000259" key="1">
    <source>
        <dbReference type="Pfam" id="PF06985"/>
    </source>
</evidence>
<keyword evidence="3" id="KW-1185">Reference proteome</keyword>
<organism evidence="2 3">
    <name type="scientific">Phialocephala subalpina</name>
    <dbReference type="NCBI Taxonomy" id="576137"/>
    <lineage>
        <taxon>Eukaryota</taxon>
        <taxon>Fungi</taxon>
        <taxon>Dikarya</taxon>
        <taxon>Ascomycota</taxon>
        <taxon>Pezizomycotina</taxon>
        <taxon>Leotiomycetes</taxon>
        <taxon>Helotiales</taxon>
        <taxon>Mollisiaceae</taxon>
        <taxon>Phialocephala</taxon>
        <taxon>Phialocephala fortinii species complex</taxon>
    </lineage>
</organism>
<dbReference type="Proteomes" id="UP000184330">
    <property type="component" value="Unassembled WGS sequence"/>
</dbReference>
<protein>
    <recommendedName>
        <fullName evidence="1">Heterokaryon incompatibility domain-containing protein</fullName>
    </recommendedName>
</protein>
<reference evidence="2 3" key="1">
    <citation type="submission" date="2016-03" db="EMBL/GenBank/DDBJ databases">
        <authorList>
            <person name="Ploux O."/>
        </authorList>
    </citation>
    <scope>NUCLEOTIDE SEQUENCE [LARGE SCALE GENOMIC DNA]</scope>
    <source>
        <strain evidence="2 3">UAMH 11012</strain>
    </source>
</reference>
<gene>
    <name evidence="2" type="ORF">PAC_18134</name>
</gene>
<evidence type="ECO:0000313" key="2">
    <source>
        <dbReference type="EMBL" id="CZR68235.1"/>
    </source>
</evidence>
<dbReference type="OrthoDB" id="3557330at2759"/>
<dbReference type="PANTHER" id="PTHR33112:SF9">
    <property type="entry name" value="HETEROKARYON INCOMPATIBILITY DOMAIN-CONTAINING PROTEIN"/>
    <property type="match status" value="1"/>
</dbReference>
<dbReference type="Pfam" id="PF06985">
    <property type="entry name" value="HET"/>
    <property type="match status" value="1"/>
</dbReference>
<dbReference type="AlphaFoldDB" id="A0A1L7XTA6"/>
<dbReference type="InterPro" id="IPR010730">
    <property type="entry name" value="HET"/>
</dbReference>
<dbReference type="STRING" id="576137.A0A1L7XTA6"/>
<dbReference type="PANTHER" id="PTHR33112">
    <property type="entry name" value="DOMAIN PROTEIN, PUTATIVE-RELATED"/>
    <property type="match status" value="1"/>
</dbReference>
<name>A0A1L7XTA6_9HELO</name>
<evidence type="ECO:0000313" key="3">
    <source>
        <dbReference type="Proteomes" id="UP000184330"/>
    </source>
</evidence>
<dbReference type="EMBL" id="FJOG01000052">
    <property type="protein sequence ID" value="CZR68235.1"/>
    <property type="molecule type" value="Genomic_DNA"/>
</dbReference>
<sequence>MARKALKFVVPPLFLSKIPSACDPILETTIEALRRASNRGCTTCSYLYHALRHTRYCADNAFNDVVVKVWYGNGHFEIGDKQEIFAPGHGTIYQGSGERTTCGLGKFANWLGQLKFCTAFPGVNTIHKHTASTESFEWLEKCIQVCEKRHSCAQPGLSPLPKRVLDVGQGSVGPRKIRRLRLHESEGELGSYIALSHCWGFSPMVTSTKATIHHRRNSIQWEELSKTFQDAVTITRRLGIPYLWIDSLCIIQDDLEDWKEQSSKMLDIYNGAYLTIAADHSKNGEGGCFASSKDKPILMTRISLPDHFTVSPKAFVDWDSDYGLLHLVHNHFVDSNRFAIPLSNLSARGWTLQERLLSRRIIHYTSWELVWECRESRDCQCGKISLMKPKTIMQDFHDSFNSNTQTSNLMELWMNILREYSKRTLTYETDQLVAINGLATYFQKHGLSGYVAGNWKEGMRDMLLWFAFRKRFDRERSPAYVAPSWSWASSRKNVEFIASTWSVRGKRNRRYVARICFVEALGAEGDASGQLVGGHLTVLARTIKLKLACSLPKVEGRQDDGWYQWSQWYLACEKTSTVCLAHPDYESEFETISRYEDEATGLLWDVMPDRIRKEECFDFNDPEWSSHILILQHDPRRPGMYRRIGIGHINWSYFKGPSPDNKIKGRWQSWGLAKDWFKDAEPRMITII</sequence>
<feature type="domain" description="Heterokaryon incompatibility" evidence="1">
    <location>
        <begin position="192"/>
        <end position="354"/>
    </location>
</feature>